<name>A0ACC5XBQ9_PANGG</name>
<comment type="caution">
    <text evidence="1">The sequence shown here is derived from an EMBL/GenBank/DDBJ whole genome shotgun (WGS) entry which is preliminary data.</text>
</comment>
<protein>
    <submittedName>
        <fullName evidence="1">Uncharacterized protein</fullName>
    </submittedName>
</protein>
<accession>A0ACC5XBQ9</accession>
<keyword evidence="2" id="KW-1185">Reference proteome</keyword>
<gene>
    <name evidence="1" type="ORF">PGIGA_G00087620</name>
</gene>
<organism evidence="1 2">
    <name type="scientific">Pangasianodon gigas</name>
    <name type="common">Mekong giant catfish</name>
    <name type="synonym">Pangasius gigas</name>
    <dbReference type="NCBI Taxonomy" id="30993"/>
    <lineage>
        <taxon>Eukaryota</taxon>
        <taxon>Metazoa</taxon>
        <taxon>Chordata</taxon>
        <taxon>Craniata</taxon>
        <taxon>Vertebrata</taxon>
        <taxon>Euteleostomi</taxon>
        <taxon>Actinopterygii</taxon>
        <taxon>Neopterygii</taxon>
        <taxon>Teleostei</taxon>
        <taxon>Ostariophysi</taxon>
        <taxon>Siluriformes</taxon>
        <taxon>Pangasiidae</taxon>
        <taxon>Pangasianodon</taxon>
    </lineage>
</organism>
<dbReference type="EMBL" id="CM040470">
    <property type="protein sequence ID" value="MCI4388577.1"/>
    <property type="molecule type" value="Genomic_DNA"/>
</dbReference>
<evidence type="ECO:0000313" key="2">
    <source>
        <dbReference type="Proteomes" id="UP000829447"/>
    </source>
</evidence>
<reference evidence="1 2" key="1">
    <citation type="journal article" date="2022" name="bioRxiv">
        <title>An ancient truncated duplication of the anti-Mullerian hormone receptor type 2 gene is a potential conserved master sex determinant in the Pangasiidae catfish family.</title>
        <authorList>
            <person name="Wen M."/>
            <person name="Pan Q."/>
            <person name="Jouanno E."/>
            <person name="Montfort J."/>
            <person name="Zahm M."/>
            <person name="Cabau C."/>
            <person name="Klopp C."/>
            <person name="Iampietro C."/>
            <person name="Roques C."/>
            <person name="Bouchez O."/>
            <person name="Castinel A."/>
            <person name="Donnadieu C."/>
            <person name="Parrinello H."/>
            <person name="Poncet C."/>
            <person name="Belmonte E."/>
            <person name="Gautier V."/>
            <person name="Avarre J.-C."/>
            <person name="Dugue R."/>
            <person name="Gustiano R."/>
            <person name="Ha T.T.T."/>
            <person name="Campet M."/>
            <person name="Sriphairoj K."/>
            <person name="Ribolli J."/>
            <person name="de Almeida F.L."/>
            <person name="Desvignes T."/>
            <person name="Postlethwait J.H."/>
            <person name="Bucao C.F."/>
            <person name="Robinson-Rechavi M."/>
            <person name="Bobe J."/>
            <person name="Herpin A."/>
            <person name="Guiguen Y."/>
        </authorList>
    </citation>
    <scope>NUCLEOTIDE SEQUENCE [LARGE SCALE GENOMIC DNA]</scope>
    <source>
        <strain evidence="1">YG-Dec2019</strain>
    </source>
</reference>
<evidence type="ECO:0000313" key="1">
    <source>
        <dbReference type="EMBL" id="MCI4388577.1"/>
    </source>
</evidence>
<dbReference type="Proteomes" id="UP000829447">
    <property type="component" value="Linkage Group LG17"/>
</dbReference>
<proteinExistence type="predicted"/>
<sequence length="80" mass="9038">MLVTREHRENLVKLAKQFSNKAKESVRRVRSNALAQVKKSKEGVSEDTIRLIEKQVQQMADGFAADIDKQLASKTKELLG</sequence>